<accession>A0A934R8C8</accession>
<gene>
    <name evidence="2" type="ORF">JIN84_19340</name>
</gene>
<organism evidence="2 3">
    <name type="scientific">Luteolibacter yonseiensis</name>
    <dbReference type="NCBI Taxonomy" id="1144680"/>
    <lineage>
        <taxon>Bacteria</taxon>
        <taxon>Pseudomonadati</taxon>
        <taxon>Verrucomicrobiota</taxon>
        <taxon>Verrucomicrobiia</taxon>
        <taxon>Verrucomicrobiales</taxon>
        <taxon>Verrucomicrobiaceae</taxon>
        <taxon>Luteolibacter</taxon>
    </lineage>
</organism>
<evidence type="ECO:0000259" key="1">
    <source>
        <dbReference type="Pfam" id="PF14258"/>
    </source>
</evidence>
<dbReference type="AlphaFoldDB" id="A0A934R8C8"/>
<evidence type="ECO:0000313" key="3">
    <source>
        <dbReference type="Proteomes" id="UP000600139"/>
    </source>
</evidence>
<protein>
    <recommendedName>
        <fullName evidence="1">DUF4350 domain-containing protein</fullName>
    </recommendedName>
</protein>
<keyword evidence="3" id="KW-1185">Reference proteome</keyword>
<dbReference type="EMBL" id="JAENIK010000012">
    <property type="protein sequence ID" value="MBK1817783.1"/>
    <property type="molecule type" value="Genomic_DNA"/>
</dbReference>
<name>A0A934R8C8_9BACT</name>
<evidence type="ECO:0000313" key="2">
    <source>
        <dbReference type="EMBL" id="MBK1817783.1"/>
    </source>
</evidence>
<feature type="domain" description="DUF4350" evidence="1">
    <location>
        <begin position="52"/>
        <end position="203"/>
    </location>
</feature>
<comment type="caution">
    <text evidence="2">The sequence shown here is derived from an EMBL/GenBank/DDBJ whole genome shotgun (WGS) entry which is preliminary data.</text>
</comment>
<sequence length="359" mass="40252">MLLAVLVITGCDYTEVKREIGYKGKARINPWLAAERFCEQYDGEVRSLAVWTAPQYDDAIWFVPASVPSNTSYIRQLESWVEEGGHLVLLVEHADAESSDWSRHAMPPDLEPVLLEMLDRAGIELKPDAAGRGEVTAERIRFRKESYEVDAKSDAGVARKGGKQGVFASVRSGDGRITVLTDARIFRNRWIGDKDHAALLDALVAATEYEGNIGFLRGSGLSLWGLLKDHLWPVLVGLALLMALWLWRSFSRFGPIESADAGSPLRGYDHHLEALGDFQWRLDRAAALLVPLREQIIERGQRIRARAGRRDDDFIQFLAERAEIPRERVHRALVEAAPADSAILTRTTADLQRLLQVLH</sequence>
<dbReference type="Proteomes" id="UP000600139">
    <property type="component" value="Unassembled WGS sequence"/>
</dbReference>
<dbReference type="InterPro" id="IPR025646">
    <property type="entry name" value="DUF4350"/>
</dbReference>
<reference evidence="2" key="1">
    <citation type="submission" date="2021-01" db="EMBL/GenBank/DDBJ databases">
        <title>Modified the classification status of verrucomicrobia.</title>
        <authorList>
            <person name="Feng X."/>
        </authorList>
    </citation>
    <scope>NUCLEOTIDE SEQUENCE</scope>
    <source>
        <strain evidence="2">JCM 18052</strain>
    </source>
</reference>
<proteinExistence type="predicted"/>
<dbReference type="RefSeq" id="WP_200352713.1">
    <property type="nucleotide sequence ID" value="NZ_JAENIK010000012.1"/>
</dbReference>
<dbReference type="Pfam" id="PF14258">
    <property type="entry name" value="DUF4350"/>
    <property type="match status" value="1"/>
</dbReference>